<dbReference type="PANTHER" id="PTHR23162:SF7">
    <property type="entry name" value="PROTEIN BCAP"/>
    <property type="match status" value="1"/>
</dbReference>
<dbReference type="AlphaFoldDB" id="A0A9W8C7A9"/>
<feature type="coiled-coil region" evidence="8">
    <location>
        <begin position="556"/>
        <end position="608"/>
    </location>
</feature>
<feature type="coiled-coil region" evidence="8">
    <location>
        <begin position="471"/>
        <end position="512"/>
    </location>
</feature>
<evidence type="ECO:0000256" key="6">
    <source>
        <dbReference type="ARBA" id="ARBA00023212"/>
    </source>
</evidence>
<evidence type="ECO:0000256" key="8">
    <source>
        <dbReference type="SAM" id="Coils"/>
    </source>
</evidence>
<reference evidence="9" key="1">
    <citation type="submission" date="2021-02" db="EMBL/GenBank/DDBJ databases">
        <title>Comparative genomics reveals that relaxation of natural selection precedes convergent phenotypic evolution of cavefish.</title>
        <authorList>
            <person name="Peng Z."/>
        </authorList>
    </citation>
    <scope>NUCLEOTIDE SEQUENCE</scope>
    <source>
        <tissue evidence="9">Muscle</tissue>
    </source>
</reference>
<keyword evidence="7" id="KW-0966">Cell projection</keyword>
<evidence type="ECO:0000256" key="5">
    <source>
        <dbReference type="ARBA" id="ARBA00023054"/>
    </source>
</evidence>
<dbReference type="GO" id="GO:0005813">
    <property type="term" value="C:centrosome"/>
    <property type="evidence" value="ECO:0007669"/>
    <property type="project" value="TreeGrafter"/>
</dbReference>
<evidence type="ECO:0000256" key="7">
    <source>
        <dbReference type="ARBA" id="ARBA00023273"/>
    </source>
</evidence>
<protein>
    <submittedName>
        <fullName evidence="9">Outer dense fiber protein 2-like</fullName>
    </submittedName>
</protein>
<gene>
    <name evidence="9" type="ORF">IRJ41_020693</name>
</gene>
<feature type="coiled-coil region" evidence="8">
    <location>
        <begin position="158"/>
        <end position="192"/>
    </location>
</feature>
<evidence type="ECO:0000313" key="9">
    <source>
        <dbReference type="EMBL" id="KAI7809996.1"/>
    </source>
</evidence>
<evidence type="ECO:0000256" key="1">
    <source>
        <dbReference type="ARBA" id="ARBA00004114"/>
    </source>
</evidence>
<keyword evidence="6" id="KW-0206">Cytoskeleton</keyword>
<evidence type="ECO:0000256" key="2">
    <source>
        <dbReference type="ARBA" id="ARBA00004138"/>
    </source>
</evidence>
<name>A0A9W8C7A9_TRIRA</name>
<evidence type="ECO:0000313" key="10">
    <source>
        <dbReference type="Proteomes" id="UP001059041"/>
    </source>
</evidence>
<sequence>KHEPLAFSIKTITQYKKFYHGCASMDRRKALLKILSVAECAAAQLLSLKHSLRHEFTGSRSSSEQRCSQQRSMLMEKLDTMKHLISSVHQQLNELHDEEARWIDTEKQIEVLREKLARTESDNQSLRSYLIEKEKKCQDLMAEQHKETENTESGIQLSKSIEATRAHLQAQLQSKEEQNDRLNVQLLTLERTVTHQRLELDGLRAQISAVSESSRQEKEALTKAARAHKRRAERFEMAAERCYGQLREKGVRLARSGAERDVWQQQQQHISQERLQLDTQTAVLKNEITALTAELDRKRRTSKSASANLLKKLQKITSENDELNREHASLKAFIADTEQKLQIGQAALQEHNVLAEERKHQAEQYQHQVAELKAEITELKIKLKNLLQETRDTKEARDAEIIQVQEDLERRVQELQVYPELLAVTEQKLQRSREDLRRSEQRRADKTGSIRRLQDTVNMQMEKMKSSLEMKESVNETNSQLKQKVNGLQKRIEEVLCENRELIHRLTVQEEELNYSSRRLQQRSDEGQTLNQQLQTALTDLKLQVCKVKEKTCGRESVLQAKLKQLEAEKMRREKELQQLKQIKLSSEKQYEDRLRDLQLSLEQSESHKQSIRSYVDFLKNSYSTIFEEVLTSTYCYLK</sequence>
<keyword evidence="4" id="KW-0963">Cytoplasm</keyword>
<dbReference type="InterPro" id="IPR026099">
    <property type="entry name" value="Odf2-rel"/>
</dbReference>
<keyword evidence="5 8" id="KW-0175">Coiled coil</keyword>
<comment type="subcellular location">
    <subcellularLocation>
        <location evidence="2">Cell projection</location>
        <location evidence="2">Cilium</location>
    </subcellularLocation>
    <subcellularLocation>
        <location evidence="1">Cytoplasm</location>
        <location evidence="1">Cytoskeleton</location>
        <location evidence="1">Microtubule organizing center</location>
        <location evidence="1">Centrosome</location>
        <location evidence="1">Centriole</location>
    </subcellularLocation>
</comment>
<comment type="caution">
    <text evidence="9">The sequence shown here is derived from an EMBL/GenBank/DDBJ whole genome shotgun (WGS) entry which is preliminary data.</text>
</comment>
<dbReference type="PANTHER" id="PTHR23162">
    <property type="entry name" value="OUTER DENSE FIBER OF SPERM TAILS 2"/>
    <property type="match status" value="1"/>
</dbReference>
<proteinExistence type="inferred from homology"/>
<evidence type="ECO:0000256" key="4">
    <source>
        <dbReference type="ARBA" id="ARBA00022490"/>
    </source>
</evidence>
<dbReference type="EMBL" id="JAFHDT010000005">
    <property type="protein sequence ID" value="KAI7809996.1"/>
    <property type="molecule type" value="Genomic_DNA"/>
</dbReference>
<feature type="non-terminal residue" evidence="9">
    <location>
        <position position="639"/>
    </location>
</feature>
<dbReference type="GO" id="GO:0036064">
    <property type="term" value="C:ciliary basal body"/>
    <property type="evidence" value="ECO:0007669"/>
    <property type="project" value="TreeGrafter"/>
</dbReference>
<accession>A0A9W8C7A9</accession>
<comment type="similarity">
    <text evidence="3">Belongs to the ODF2 family.</text>
</comment>
<dbReference type="GO" id="GO:1902018">
    <property type="term" value="P:negative regulation of cilium assembly"/>
    <property type="evidence" value="ECO:0007669"/>
    <property type="project" value="TreeGrafter"/>
</dbReference>
<dbReference type="GO" id="GO:0005814">
    <property type="term" value="C:centriole"/>
    <property type="evidence" value="ECO:0007669"/>
    <property type="project" value="UniProtKB-SubCell"/>
</dbReference>
<organism evidence="9 10">
    <name type="scientific">Triplophysa rosa</name>
    <name type="common">Cave loach</name>
    <dbReference type="NCBI Taxonomy" id="992332"/>
    <lineage>
        <taxon>Eukaryota</taxon>
        <taxon>Metazoa</taxon>
        <taxon>Chordata</taxon>
        <taxon>Craniata</taxon>
        <taxon>Vertebrata</taxon>
        <taxon>Euteleostomi</taxon>
        <taxon>Actinopterygii</taxon>
        <taxon>Neopterygii</taxon>
        <taxon>Teleostei</taxon>
        <taxon>Ostariophysi</taxon>
        <taxon>Cypriniformes</taxon>
        <taxon>Nemacheilidae</taxon>
        <taxon>Triplophysa</taxon>
    </lineage>
</organism>
<evidence type="ECO:0000256" key="3">
    <source>
        <dbReference type="ARBA" id="ARBA00009316"/>
    </source>
</evidence>
<feature type="coiled-coil region" evidence="8">
    <location>
        <begin position="281"/>
        <end position="396"/>
    </location>
</feature>
<dbReference type="Proteomes" id="UP001059041">
    <property type="component" value="Linkage Group LG5"/>
</dbReference>
<keyword evidence="10" id="KW-1185">Reference proteome</keyword>